<evidence type="ECO:0000313" key="5">
    <source>
        <dbReference type="EMBL" id="AHB48653.1"/>
    </source>
</evidence>
<dbReference type="GO" id="GO:0052621">
    <property type="term" value="F:diguanylate cyclase activity"/>
    <property type="evidence" value="ECO:0007669"/>
    <property type="project" value="UniProtKB-EC"/>
</dbReference>
<feature type="domain" description="GGDEF" evidence="4">
    <location>
        <begin position="223"/>
        <end position="358"/>
    </location>
</feature>
<dbReference type="SUPFAM" id="SSF55073">
    <property type="entry name" value="Nucleotide cyclase"/>
    <property type="match status" value="1"/>
</dbReference>
<dbReference type="InterPro" id="IPR029787">
    <property type="entry name" value="Nucleotide_cyclase"/>
</dbReference>
<dbReference type="Proteomes" id="UP000018542">
    <property type="component" value="Chromosome"/>
</dbReference>
<protein>
    <recommendedName>
        <fullName evidence="1">diguanylate cyclase</fullName>
        <ecNumber evidence="1">2.7.7.65</ecNumber>
    </recommendedName>
</protein>
<reference evidence="5 6" key="1">
    <citation type="journal article" date="2014" name="Genome Announc.">
        <title>Complete Genome Sequence of Hyphomicrobium nitrativorans Strain NL23, a Denitrifying Bacterium Isolated from Biofilm of a Methanol-Fed Denitrification System Treating Seawater at the Montreal Biodome.</title>
        <authorList>
            <person name="Martineau C."/>
            <person name="Villeneuve C."/>
            <person name="Mauffrey F."/>
            <person name="Villemur R."/>
        </authorList>
    </citation>
    <scope>NUCLEOTIDE SEQUENCE [LARGE SCALE GENOMIC DNA]</scope>
    <source>
        <strain evidence="5">NL23</strain>
    </source>
</reference>
<evidence type="ECO:0000259" key="4">
    <source>
        <dbReference type="PROSITE" id="PS50887"/>
    </source>
</evidence>
<dbReference type="PANTHER" id="PTHR45138:SF2">
    <property type="entry name" value="DIGUANYLATE CYCLASE VDCA"/>
    <property type="match status" value="1"/>
</dbReference>
<dbReference type="FunFam" id="3.30.70.270:FF:000001">
    <property type="entry name" value="Diguanylate cyclase domain protein"/>
    <property type="match status" value="1"/>
</dbReference>
<dbReference type="GO" id="GO:1902201">
    <property type="term" value="P:negative regulation of bacterial-type flagellum-dependent cell motility"/>
    <property type="evidence" value="ECO:0007669"/>
    <property type="project" value="TreeGrafter"/>
</dbReference>
<feature type="coiled-coil region" evidence="2">
    <location>
        <begin position="153"/>
        <end position="192"/>
    </location>
</feature>
<dbReference type="NCBIfam" id="TIGR00254">
    <property type="entry name" value="GGDEF"/>
    <property type="match status" value="1"/>
</dbReference>
<dbReference type="PROSITE" id="PS50887">
    <property type="entry name" value="GGDEF"/>
    <property type="match status" value="1"/>
</dbReference>
<dbReference type="CDD" id="cd01949">
    <property type="entry name" value="GGDEF"/>
    <property type="match status" value="1"/>
</dbReference>
<dbReference type="PANTHER" id="PTHR45138">
    <property type="entry name" value="REGULATORY COMPONENTS OF SENSORY TRANSDUCTION SYSTEM"/>
    <property type="match status" value="1"/>
</dbReference>
<proteinExistence type="predicted"/>
<evidence type="ECO:0000313" key="6">
    <source>
        <dbReference type="Proteomes" id="UP000018542"/>
    </source>
</evidence>
<keyword evidence="2" id="KW-0175">Coiled coil</keyword>
<sequence length="360" mass="39319">MVSLPHWFSDRRCLILAAGAVGVAILLGILAAFGVYDLAFLTLRTVTERGSIVIETRYNPVAFAVFGVLAAITFGGALLLARFIRLCARSGPRASVDEIASASATLGRELANALAVIRLDLANKETYARSLANAQGRLAGLTEADQVRVVVSLLVAENERMRLASEKDKHKLEASAQEIDALQASLRGAEEATLTDPLTGIGNRRLFNDAMTKAIKDSHAQRVPLSLIMCDIDHFKRVNDMFGHDVGDEIIRALARVIETSVRETDSVARYGGEEFAIILPGTELTRAKETADRIRRQFSAKKFAIRKTNQKIGQVTASFGVAEHRPGDDVQEFVRRADAKLYEAKARGRDRVADFGERG</sequence>
<evidence type="ECO:0000256" key="3">
    <source>
        <dbReference type="SAM" id="Phobius"/>
    </source>
</evidence>
<dbReference type="EC" id="2.7.7.65" evidence="1"/>
<dbReference type="InterPro" id="IPR043128">
    <property type="entry name" value="Rev_trsase/Diguanyl_cyclase"/>
</dbReference>
<dbReference type="PATRIC" id="fig|1029756.8.peg.2091"/>
<dbReference type="EMBL" id="CP006912">
    <property type="protein sequence ID" value="AHB48653.1"/>
    <property type="molecule type" value="Genomic_DNA"/>
</dbReference>
<feature type="transmembrane region" description="Helical" evidence="3">
    <location>
        <begin position="61"/>
        <end position="84"/>
    </location>
</feature>
<dbReference type="HOGENOM" id="CLU_745509_0_0_5"/>
<keyword evidence="6" id="KW-1185">Reference proteome</keyword>
<evidence type="ECO:0000256" key="1">
    <source>
        <dbReference type="ARBA" id="ARBA00012528"/>
    </source>
</evidence>
<dbReference type="InterPro" id="IPR050469">
    <property type="entry name" value="Diguanylate_Cyclase"/>
</dbReference>
<name>V5SDP9_9HYPH</name>
<dbReference type="Gene3D" id="3.30.70.270">
    <property type="match status" value="1"/>
</dbReference>
<dbReference type="InterPro" id="IPR000160">
    <property type="entry name" value="GGDEF_dom"/>
</dbReference>
<keyword evidence="3" id="KW-0472">Membrane</keyword>
<feature type="transmembrane region" description="Helical" evidence="3">
    <location>
        <begin position="12"/>
        <end position="41"/>
    </location>
</feature>
<gene>
    <name evidence="5" type="ORF">W911_10055</name>
</gene>
<evidence type="ECO:0000256" key="2">
    <source>
        <dbReference type="SAM" id="Coils"/>
    </source>
</evidence>
<keyword evidence="3" id="KW-1133">Transmembrane helix</keyword>
<keyword evidence="3" id="KW-0812">Transmembrane</keyword>
<dbReference type="OrthoDB" id="9812260at2"/>
<dbReference type="Pfam" id="PF00990">
    <property type="entry name" value="GGDEF"/>
    <property type="match status" value="1"/>
</dbReference>
<organism evidence="5 6">
    <name type="scientific">Hyphomicrobium nitrativorans NL23</name>
    <dbReference type="NCBI Taxonomy" id="1029756"/>
    <lineage>
        <taxon>Bacteria</taxon>
        <taxon>Pseudomonadati</taxon>
        <taxon>Pseudomonadota</taxon>
        <taxon>Alphaproteobacteria</taxon>
        <taxon>Hyphomicrobiales</taxon>
        <taxon>Hyphomicrobiaceae</taxon>
        <taxon>Hyphomicrobium</taxon>
    </lineage>
</organism>
<dbReference type="RefSeq" id="WP_023787371.1">
    <property type="nucleotide sequence ID" value="NC_022997.1"/>
</dbReference>
<dbReference type="AlphaFoldDB" id="V5SDP9"/>
<accession>V5SDP9</accession>
<dbReference type="SMART" id="SM00267">
    <property type="entry name" value="GGDEF"/>
    <property type="match status" value="1"/>
</dbReference>
<dbReference type="GO" id="GO:0043709">
    <property type="term" value="P:cell adhesion involved in single-species biofilm formation"/>
    <property type="evidence" value="ECO:0007669"/>
    <property type="project" value="TreeGrafter"/>
</dbReference>
<dbReference type="GO" id="GO:0005886">
    <property type="term" value="C:plasma membrane"/>
    <property type="evidence" value="ECO:0007669"/>
    <property type="project" value="TreeGrafter"/>
</dbReference>
<dbReference type="STRING" id="1029756.W911_10055"/>
<dbReference type="KEGG" id="hni:W911_10055"/>